<feature type="chain" id="PRO_5036137821" evidence="2">
    <location>
        <begin position="23"/>
        <end position="60"/>
    </location>
</feature>
<protein>
    <submittedName>
        <fullName evidence="3">Uncharacterized protein</fullName>
    </submittedName>
</protein>
<dbReference type="EMBL" id="VSWC01000042">
    <property type="protein sequence ID" value="KAA1103296.1"/>
    <property type="molecule type" value="Genomic_DNA"/>
</dbReference>
<sequence>MFSYPLTIMLLATLLISGLLSAQSGPSQRNRRPGGLQPKKPKCDHSGSCDPESRTFPCCT</sequence>
<reference evidence="5 6" key="1">
    <citation type="submission" date="2019-05" db="EMBL/GenBank/DDBJ databases">
        <title>Emergence of the Ug99 lineage of the wheat stem rust pathogen through somatic hybridization.</title>
        <authorList>
            <person name="Li F."/>
            <person name="Upadhyaya N.M."/>
            <person name="Sperschneider J."/>
            <person name="Matny O."/>
            <person name="Nguyen-Phuc H."/>
            <person name="Mago R."/>
            <person name="Raley C."/>
            <person name="Miller M.E."/>
            <person name="Silverstein K.A.T."/>
            <person name="Henningsen E."/>
            <person name="Hirsch C.D."/>
            <person name="Visser B."/>
            <person name="Pretorius Z.A."/>
            <person name="Steffenson B.J."/>
            <person name="Schwessinger B."/>
            <person name="Dodds P.N."/>
            <person name="Figueroa M."/>
        </authorList>
    </citation>
    <scope>NUCLEOTIDE SEQUENCE [LARGE SCALE GENOMIC DNA]</scope>
    <source>
        <strain evidence="3">21-0</strain>
        <strain evidence="4 6">Ug99</strain>
    </source>
</reference>
<dbReference type="EMBL" id="VDEP01000278">
    <property type="protein sequence ID" value="KAA1112370.1"/>
    <property type="molecule type" value="Genomic_DNA"/>
</dbReference>
<dbReference type="Proteomes" id="UP000325313">
    <property type="component" value="Unassembled WGS sequence"/>
</dbReference>
<evidence type="ECO:0000313" key="5">
    <source>
        <dbReference type="Proteomes" id="UP000324748"/>
    </source>
</evidence>
<evidence type="ECO:0000256" key="1">
    <source>
        <dbReference type="SAM" id="MobiDB-lite"/>
    </source>
</evidence>
<feature type="signal peptide" evidence="2">
    <location>
        <begin position="1"/>
        <end position="22"/>
    </location>
</feature>
<evidence type="ECO:0000313" key="3">
    <source>
        <dbReference type="EMBL" id="KAA1103296.1"/>
    </source>
</evidence>
<gene>
    <name evidence="3" type="ORF">PGT21_013532</name>
    <name evidence="4" type="ORF">PGTUg99_012946</name>
</gene>
<evidence type="ECO:0000313" key="4">
    <source>
        <dbReference type="EMBL" id="KAA1112370.1"/>
    </source>
</evidence>
<keyword evidence="2" id="KW-0732">Signal</keyword>
<proteinExistence type="predicted"/>
<feature type="compositionally biased region" description="Basic and acidic residues" evidence="1">
    <location>
        <begin position="41"/>
        <end position="53"/>
    </location>
</feature>
<evidence type="ECO:0000313" key="6">
    <source>
        <dbReference type="Proteomes" id="UP000325313"/>
    </source>
</evidence>
<name>A0A5B0PQY8_PUCGR</name>
<organism evidence="3 5">
    <name type="scientific">Puccinia graminis f. sp. tritici</name>
    <dbReference type="NCBI Taxonomy" id="56615"/>
    <lineage>
        <taxon>Eukaryota</taxon>
        <taxon>Fungi</taxon>
        <taxon>Dikarya</taxon>
        <taxon>Basidiomycota</taxon>
        <taxon>Pucciniomycotina</taxon>
        <taxon>Pucciniomycetes</taxon>
        <taxon>Pucciniales</taxon>
        <taxon>Pucciniaceae</taxon>
        <taxon>Puccinia</taxon>
    </lineage>
</organism>
<evidence type="ECO:0000256" key="2">
    <source>
        <dbReference type="SAM" id="SignalP"/>
    </source>
</evidence>
<feature type="region of interest" description="Disordered" evidence="1">
    <location>
        <begin position="22"/>
        <end position="60"/>
    </location>
</feature>
<keyword evidence="5" id="KW-1185">Reference proteome</keyword>
<comment type="caution">
    <text evidence="3">The sequence shown here is derived from an EMBL/GenBank/DDBJ whole genome shotgun (WGS) entry which is preliminary data.</text>
</comment>
<dbReference type="Proteomes" id="UP000324748">
    <property type="component" value="Unassembled WGS sequence"/>
</dbReference>
<dbReference type="AlphaFoldDB" id="A0A5B0PQY8"/>
<accession>A0A5B0PQY8</accession>